<dbReference type="STRING" id="282301.A0A267ETU0"/>
<evidence type="ECO:0000313" key="4">
    <source>
        <dbReference type="Proteomes" id="UP000215902"/>
    </source>
</evidence>
<comment type="caution">
    <text evidence="3">The sequence shown here is derived from an EMBL/GenBank/DDBJ whole genome shotgun (WGS) entry which is preliminary data.</text>
</comment>
<dbReference type="InterPro" id="IPR043519">
    <property type="entry name" value="NT_sf"/>
</dbReference>
<feature type="compositionally biased region" description="Basic and acidic residues" evidence="1">
    <location>
        <begin position="518"/>
        <end position="609"/>
    </location>
</feature>
<dbReference type="Gene3D" id="3.30.460.10">
    <property type="entry name" value="Beta Polymerase, domain 2"/>
    <property type="match status" value="1"/>
</dbReference>
<feature type="domain" description="Poly(A) RNA polymerase mitochondrial-like central palm" evidence="2">
    <location>
        <begin position="2"/>
        <end position="129"/>
    </location>
</feature>
<dbReference type="EMBL" id="NIVC01001763">
    <property type="protein sequence ID" value="PAA64307.1"/>
    <property type="molecule type" value="Genomic_DNA"/>
</dbReference>
<feature type="compositionally biased region" description="Basic residues" evidence="1">
    <location>
        <begin position="501"/>
        <end position="510"/>
    </location>
</feature>
<feature type="compositionally biased region" description="Low complexity" evidence="1">
    <location>
        <begin position="686"/>
        <end position="709"/>
    </location>
</feature>
<feature type="compositionally biased region" description="Low complexity" evidence="1">
    <location>
        <begin position="387"/>
        <end position="421"/>
    </location>
</feature>
<feature type="compositionally biased region" description="Low complexity" evidence="1">
    <location>
        <begin position="68"/>
        <end position="82"/>
    </location>
</feature>
<proteinExistence type="predicted"/>
<dbReference type="Gene3D" id="1.10.1410.10">
    <property type="match status" value="1"/>
</dbReference>
<feature type="region of interest" description="Disordered" evidence="1">
    <location>
        <begin position="58"/>
        <end position="86"/>
    </location>
</feature>
<dbReference type="PANTHER" id="PTHR12271:SF123">
    <property type="entry name" value="PROTEIN HESO1"/>
    <property type="match status" value="1"/>
</dbReference>
<name>A0A267ETU0_9PLAT</name>
<dbReference type="Pfam" id="PF22600">
    <property type="entry name" value="MTPAP-like_central"/>
    <property type="match status" value="1"/>
</dbReference>
<dbReference type="GO" id="GO:0016779">
    <property type="term" value="F:nucleotidyltransferase activity"/>
    <property type="evidence" value="ECO:0007669"/>
    <property type="project" value="TreeGrafter"/>
</dbReference>
<reference evidence="3 4" key="1">
    <citation type="submission" date="2017-06" db="EMBL/GenBank/DDBJ databases">
        <title>A platform for efficient transgenesis in Macrostomum lignano, a flatworm model organism for stem cell research.</title>
        <authorList>
            <person name="Berezikov E."/>
        </authorList>
    </citation>
    <scope>NUCLEOTIDE SEQUENCE [LARGE SCALE GENOMIC DNA]</scope>
    <source>
        <strain evidence="3">DV1</strain>
        <tissue evidence="3">Whole organism</tissue>
    </source>
</reference>
<gene>
    <name evidence="3" type="ORF">BOX15_Mlig004094g2</name>
</gene>
<dbReference type="SUPFAM" id="SSF81301">
    <property type="entry name" value="Nucleotidyltransferase"/>
    <property type="match status" value="1"/>
</dbReference>
<protein>
    <recommendedName>
        <fullName evidence="2">Poly(A) RNA polymerase mitochondrial-like central palm domain-containing protein</fullName>
    </recommendedName>
</protein>
<evidence type="ECO:0000313" key="3">
    <source>
        <dbReference type="EMBL" id="PAA64307.1"/>
    </source>
</evidence>
<feature type="region of interest" description="Disordered" evidence="1">
    <location>
        <begin position="382"/>
        <end position="642"/>
    </location>
</feature>
<dbReference type="SUPFAM" id="SSF81631">
    <property type="entry name" value="PAP/OAS1 substrate-binding domain"/>
    <property type="match status" value="1"/>
</dbReference>
<organism evidence="3 4">
    <name type="scientific">Macrostomum lignano</name>
    <dbReference type="NCBI Taxonomy" id="282301"/>
    <lineage>
        <taxon>Eukaryota</taxon>
        <taxon>Metazoa</taxon>
        <taxon>Spiralia</taxon>
        <taxon>Lophotrochozoa</taxon>
        <taxon>Platyhelminthes</taxon>
        <taxon>Rhabditophora</taxon>
        <taxon>Macrostomorpha</taxon>
        <taxon>Macrostomida</taxon>
        <taxon>Macrostomidae</taxon>
        <taxon>Macrostomum</taxon>
    </lineage>
</organism>
<feature type="non-terminal residue" evidence="3">
    <location>
        <position position="1"/>
    </location>
</feature>
<dbReference type="GO" id="GO:0031123">
    <property type="term" value="P:RNA 3'-end processing"/>
    <property type="evidence" value="ECO:0007669"/>
    <property type="project" value="TreeGrafter"/>
</dbReference>
<feature type="compositionally biased region" description="Low complexity" evidence="1">
    <location>
        <begin position="456"/>
        <end position="478"/>
    </location>
</feature>
<accession>A0A267ETU0</accession>
<dbReference type="InterPro" id="IPR054708">
    <property type="entry name" value="MTPAP-like_central"/>
</dbReference>
<sequence>QAFYNCILLSAEEAAQRQLAIDRLTELVSETLPKATVHLVGSSASGIASKNSSVDLSIEIPDDDPTGANAATAAEAAPQADAASRDRERADQIFGLLQRREGEFIRVQVMHSRQVSVVTCVYRQADLRCSVRLGRGGQQHRRAAALLNGLASLSEAFRLLTVVTREWALSRQLIRRKGALTGYAVALLVLFHMEQGGLVPPSVVRALARGHRKSEVSEALRKWQPEPLSTEQLGEQFCGLVRLYATIGFFASSAVCVLTGRLLDRGGREDPFPGARVSLPCPVSGENAGRTYSRVSEPEEPFYRTALNLAKDHDLFTACFARNLDGMRKAKLVQQLPAFKRLEEQQLVPPMQRLVERVQRTLENRGRSGYEKFAGRLVATSANGADAAAPSKSSPPQRQQHQFQNPHHQQFRQRPQVPRFRASSSPKFPTAPGPQQQQQQQPMSMLRQIPRPPRPLLRLPRSCSGNSGSGRGRSAASKSAERPASAQTKAPKAKRDNNSKKSMKKAKSASKKPQAAAKKPEASDESAAKKPEASGESAAKKPEASGESAAKKPEASGEFAAKKPEASGESAAKKPEASGESAAKKPEASGESAAKKHEASGESAAKKPEANSGESVVKKPEANSGESVVKKPEAAELENSASEARAISNRATFAAVAANKLADPTKSASASGDLPDRRPLTVNNRAADAPPLPASSKSLPTPQQQQQRQAGAPSGRSYAGAVTGQGR</sequence>
<dbReference type="Proteomes" id="UP000215902">
    <property type="component" value="Unassembled WGS sequence"/>
</dbReference>
<evidence type="ECO:0000259" key="2">
    <source>
        <dbReference type="Pfam" id="PF22600"/>
    </source>
</evidence>
<evidence type="ECO:0000256" key="1">
    <source>
        <dbReference type="SAM" id="MobiDB-lite"/>
    </source>
</evidence>
<feature type="compositionally biased region" description="Low complexity" evidence="1">
    <location>
        <begin position="435"/>
        <end position="449"/>
    </location>
</feature>
<feature type="region of interest" description="Disordered" evidence="1">
    <location>
        <begin position="660"/>
        <end position="727"/>
    </location>
</feature>
<dbReference type="AlphaFoldDB" id="A0A267ETU0"/>
<keyword evidence="4" id="KW-1185">Reference proteome</keyword>
<dbReference type="PANTHER" id="PTHR12271">
    <property type="entry name" value="POLY A POLYMERASE CID PAP -RELATED"/>
    <property type="match status" value="1"/>
</dbReference>